<organism evidence="2 5">
    <name type="scientific">Myxococcus virescens</name>
    <dbReference type="NCBI Taxonomy" id="83456"/>
    <lineage>
        <taxon>Bacteria</taxon>
        <taxon>Pseudomonadati</taxon>
        <taxon>Myxococcota</taxon>
        <taxon>Myxococcia</taxon>
        <taxon>Myxococcales</taxon>
        <taxon>Cystobacterineae</taxon>
        <taxon>Myxococcaceae</taxon>
        <taxon>Myxococcus</taxon>
    </lineage>
</organism>
<dbReference type="EMBL" id="BJVY01000037">
    <property type="protein sequence ID" value="GEL73671.1"/>
    <property type="molecule type" value="Genomic_DNA"/>
</dbReference>
<dbReference type="PROSITE" id="PS51340">
    <property type="entry name" value="MOSC"/>
    <property type="match status" value="1"/>
</dbReference>
<dbReference type="AlphaFoldDB" id="A0A511HJA7"/>
<dbReference type="Proteomes" id="UP000321224">
    <property type="component" value="Unassembled WGS sequence"/>
</dbReference>
<evidence type="ECO:0000313" key="4">
    <source>
        <dbReference type="Proteomes" id="UP000198717"/>
    </source>
</evidence>
<dbReference type="PANTHER" id="PTHR36930">
    <property type="entry name" value="METAL-SULFUR CLUSTER BIOSYNTHESIS PROTEINS YUAD-RELATED"/>
    <property type="match status" value="1"/>
</dbReference>
<dbReference type="GO" id="GO:0030170">
    <property type="term" value="F:pyridoxal phosphate binding"/>
    <property type="evidence" value="ECO:0007669"/>
    <property type="project" value="InterPro"/>
</dbReference>
<name>A0A511HJA7_9BACT</name>
<dbReference type="RefSeq" id="WP_090492352.1">
    <property type="nucleotide sequence ID" value="NZ_BJVY01000037.1"/>
</dbReference>
<evidence type="ECO:0000313" key="2">
    <source>
        <dbReference type="EMBL" id="GEL73671.1"/>
    </source>
</evidence>
<dbReference type="GO" id="GO:0030151">
    <property type="term" value="F:molybdenum ion binding"/>
    <property type="evidence" value="ECO:0007669"/>
    <property type="project" value="InterPro"/>
</dbReference>
<dbReference type="InterPro" id="IPR005302">
    <property type="entry name" value="MoCF_Sase_C"/>
</dbReference>
<protein>
    <submittedName>
        <fullName evidence="3">MOSC domain-containing protein</fullName>
    </submittedName>
    <submittedName>
        <fullName evidence="2">Putative metal-sulfur cluster biosynthesis proteins YuaD</fullName>
    </submittedName>
</protein>
<sequence length="197" mass="21822">MARKTPQWEGRIVRVLVCTERKSFVTKELPEARVSFEGLEGDRHAGLTRAADVRTPWFPKGTPIRNTRQFSLVSSEELAQVAETLGIPRVLASWLGANLEVVGVPRLTHLPPGTRLFFPEDTTLVVEGENEPCIGPGRVIEAHHPDVQKLASRFVKAAWQRRGLVAWVERPGIIRVGDTVKVVLPRPVTYVLPASGV</sequence>
<proteinExistence type="predicted"/>
<dbReference type="InterPro" id="IPR052716">
    <property type="entry name" value="MOSC_domain"/>
</dbReference>
<evidence type="ECO:0000313" key="3">
    <source>
        <dbReference type="EMBL" id="SDE72752.1"/>
    </source>
</evidence>
<reference evidence="3 4" key="1">
    <citation type="submission" date="2016-10" db="EMBL/GenBank/DDBJ databases">
        <authorList>
            <person name="Varghese N."/>
            <person name="Submissions S."/>
        </authorList>
    </citation>
    <scope>NUCLEOTIDE SEQUENCE [LARGE SCALE GENOMIC DNA]</scope>
    <source>
        <strain evidence="3 4">DSM 2260</strain>
    </source>
</reference>
<dbReference type="PANTHER" id="PTHR36930:SF1">
    <property type="entry name" value="MOSC DOMAIN-CONTAINING PROTEIN"/>
    <property type="match status" value="1"/>
</dbReference>
<dbReference type="Proteomes" id="UP000198717">
    <property type="component" value="Unassembled WGS sequence"/>
</dbReference>
<gene>
    <name evidence="2" type="primary">yuaD</name>
    <name evidence="2" type="ORF">MVI01_54550</name>
    <name evidence="3" type="ORF">SAMN04488504_110212</name>
</gene>
<dbReference type="GO" id="GO:0003824">
    <property type="term" value="F:catalytic activity"/>
    <property type="evidence" value="ECO:0007669"/>
    <property type="project" value="InterPro"/>
</dbReference>
<dbReference type="EMBL" id="FNAJ01000010">
    <property type="protein sequence ID" value="SDE72752.1"/>
    <property type="molecule type" value="Genomic_DNA"/>
</dbReference>
<accession>A0A511HJA7</accession>
<reference evidence="2 5" key="2">
    <citation type="submission" date="2019-07" db="EMBL/GenBank/DDBJ databases">
        <title>Whole genome shotgun sequence of Myxococcus virescens NBRC 100334.</title>
        <authorList>
            <person name="Hosoyama A."/>
            <person name="Uohara A."/>
            <person name="Ohji S."/>
            <person name="Ichikawa N."/>
        </authorList>
    </citation>
    <scope>NUCLEOTIDE SEQUENCE [LARGE SCALE GENOMIC DNA]</scope>
    <source>
        <strain evidence="2 5">NBRC 100334</strain>
    </source>
</reference>
<dbReference type="SUPFAM" id="SSF50800">
    <property type="entry name" value="PK beta-barrel domain-like"/>
    <property type="match status" value="1"/>
</dbReference>
<dbReference type="InterPro" id="IPR011037">
    <property type="entry name" value="Pyrv_Knase-like_insert_dom_sf"/>
</dbReference>
<dbReference type="Pfam" id="PF03473">
    <property type="entry name" value="MOSC"/>
    <property type="match status" value="1"/>
</dbReference>
<feature type="domain" description="MOSC" evidence="1">
    <location>
        <begin position="26"/>
        <end position="183"/>
    </location>
</feature>
<dbReference type="Gene3D" id="2.40.33.20">
    <property type="entry name" value="PK beta-barrel domain-like"/>
    <property type="match status" value="1"/>
</dbReference>
<keyword evidence="4" id="KW-1185">Reference proteome</keyword>
<evidence type="ECO:0000313" key="5">
    <source>
        <dbReference type="Proteomes" id="UP000321224"/>
    </source>
</evidence>
<evidence type="ECO:0000259" key="1">
    <source>
        <dbReference type="PROSITE" id="PS51340"/>
    </source>
</evidence>
<comment type="caution">
    <text evidence="2">The sequence shown here is derived from an EMBL/GenBank/DDBJ whole genome shotgun (WGS) entry which is preliminary data.</text>
</comment>